<dbReference type="InterPro" id="IPR002850">
    <property type="entry name" value="PIN_toxin-like"/>
</dbReference>
<gene>
    <name evidence="2" type="ORF">A3F34_02365</name>
</gene>
<dbReference type="SUPFAM" id="SSF88723">
    <property type="entry name" value="PIN domain-like"/>
    <property type="match status" value="1"/>
</dbReference>
<evidence type="ECO:0000313" key="3">
    <source>
        <dbReference type="Proteomes" id="UP000179024"/>
    </source>
</evidence>
<dbReference type="Gene3D" id="3.40.50.1010">
    <property type="entry name" value="5'-nuclease"/>
    <property type="match status" value="1"/>
</dbReference>
<protein>
    <submittedName>
        <fullName evidence="2">Putative toxin-antitoxin system toxin component, PIN family</fullName>
    </submittedName>
</protein>
<name>A0A1F7I9F1_9BACT</name>
<dbReference type="Proteomes" id="UP000179024">
    <property type="component" value="Unassembled WGS sequence"/>
</dbReference>
<accession>A0A1F7I9F1</accession>
<dbReference type="PANTHER" id="PTHR34610:SF3">
    <property type="entry name" value="SSL7007 PROTEIN"/>
    <property type="match status" value="1"/>
</dbReference>
<reference evidence="2 3" key="1">
    <citation type="journal article" date="2016" name="Nat. Commun.">
        <title>Thousands of microbial genomes shed light on interconnected biogeochemical processes in an aquifer system.</title>
        <authorList>
            <person name="Anantharaman K."/>
            <person name="Brown C.T."/>
            <person name="Hug L.A."/>
            <person name="Sharon I."/>
            <person name="Castelle C.J."/>
            <person name="Probst A.J."/>
            <person name="Thomas B.C."/>
            <person name="Singh A."/>
            <person name="Wilkins M.J."/>
            <person name="Karaoz U."/>
            <person name="Brodie E.L."/>
            <person name="Williams K.H."/>
            <person name="Hubbard S.S."/>
            <person name="Banfield J.F."/>
        </authorList>
    </citation>
    <scope>NUCLEOTIDE SEQUENCE [LARGE SCALE GENOMIC DNA]</scope>
</reference>
<dbReference type="Pfam" id="PF13470">
    <property type="entry name" value="PIN_3"/>
    <property type="match status" value="1"/>
</dbReference>
<evidence type="ECO:0000313" key="2">
    <source>
        <dbReference type="EMBL" id="OGK39996.1"/>
    </source>
</evidence>
<dbReference type="SMART" id="SM00670">
    <property type="entry name" value="PINc"/>
    <property type="match status" value="1"/>
</dbReference>
<dbReference type="InterPro" id="IPR029060">
    <property type="entry name" value="PIN-like_dom_sf"/>
</dbReference>
<dbReference type="InterPro" id="IPR002716">
    <property type="entry name" value="PIN_dom"/>
</dbReference>
<proteinExistence type="predicted"/>
<organism evidence="2 3">
    <name type="scientific">Candidatus Roizmanbacteria bacterium RIFCSPHIGHO2_12_FULL_44_10</name>
    <dbReference type="NCBI Taxonomy" id="1802054"/>
    <lineage>
        <taxon>Bacteria</taxon>
        <taxon>Candidatus Roizmaniibacteriota</taxon>
    </lineage>
</organism>
<comment type="caution">
    <text evidence="2">The sequence shown here is derived from an EMBL/GenBank/DDBJ whole genome shotgun (WGS) entry which is preliminary data.</text>
</comment>
<dbReference type="EMBL" id="MGAE01000008">
    <property type="protein sequence ID" value="OGK39996.1"/>
    <property type="molecule type" value="Genomic_DNA"/>
</dbReference>
<feature type="domain" description="PIN" evidence="1">
    <location>
        <begin position="7"/>
        <end position="116"/>
    </location>
</feature>
<evidence type="ECO:0000259" key="1">
    <source>
        <dbReference type="SMART" id="SM00670"/>
    </source>
</evidence>
<sequence>MISSIRPLVVLDTNVFISGLLWGGNPKKVIEQWLEEEYTFAISPYLAHEILTTYMRFENSPENIEKLTLYLTTKTRRVHPKRKVTVCRDPKDNQILDLCLASGADYLITGDKDLLTLKHYKQTIIVTPAQFLKSAL</sequence>
<dbReference type="PANTHER" id="PTHR34610">
    <property type="entry name" value="SSL7007 PROTEIN"/>
    <property type="match status" value="1"/>
</dbReference>
<dbReference type="AlphaFoldDB" id="A0A1F7I9F1"/>
<dbReference type="NCBIfam" id="TIGR00305">
    <property type="entry name" value="putative toxin-antitoxin system toxin component, PIN family"/>
    <property type="match status" value="1"/>
</dbReference>